<accession>A0AAJ2BIV5</accession>
<reference evidence="1" key="1">
    <citation type="submission" date="2023-08" db="EMBL/GenBank/DDBJ databases">
        <title>Functional and genomic diversity of the sorghum phyllosphere microbiome.</title>
        <authorList>
            <person name="Shade A."/>
        </authorList>
    </citation>
    <scope>NUCLEOTIDE SEQUENCE</scope>
    <source>
        <strain evidence="1">SORGH_AS_0201</strain>
    </source>
</reference>
<evidence type="ECO:0000313" key="2">
    <source>
        <dbReference type="Proteomes" id="UP001268036"/>
    </source>
</evidence>
<organism evidence="1 2">
    <name type="scientific">Pseudomonas oryzihabitans</name>
    <dbReference type="NCBI Taxonomy" id="47885"/>
    <lineage>
        <taxon>Bacteria</taxon>
        <taxon>Pseudomonadati</taxon>
        <taxon>Pseudomonadota</taxon>
        <taxon>Gammaproteobacteria</taxon>
        <taxon>Pseudomonadales</taxon>
        <taxon>Pseudomonadaceae</taxon>
        <taxon>Pseudomonas</taxon>
    </lineage>
</organism>
<comment type="caution">
    <text evidence="1">The sequence shown here is derived from an EMBL/GenBank/DDBJ whole genome shotgun (WGS) entry which is preliminary data.</text>
</comment>
<dbReference type="InterPro" id="IPR056214">
    <property type="entry name" value="SrfA-like_pseudomonas"/>
</dbReference>
<evidence type="ECO:0000313" key="1">
    <source>
        <dbReference type="EMBL" id="MDR6235084.1"/>
    </source>
</evidence>
<dbReference type="Pfam" id="PF24296">
    <property type="entry name" value="SrfA"/>
    <property type="match status" value="1"/>
</dbReference>
<name>A0AAJ2BIV5_9PSED</name>
<dbReference type="AlphaFoldDB" id="A0AAJ2BIV5"/>
<dbReference type="RefSeq" id="WP_140218653.1">
    <property type="nucleotide sequence ID" value="NZ_CP021645.1"/>
</dbReference>
<sequence length="80" mass="9647">MADTPTPQQYYETLTGRCWLDDVREWRRLQAEAQAAADHYLACPDDFGTPERERLEREWRTINERAGAFWQRMWGNLDRQ</sequence>
<dbReference type="EMBL" id="JAVJAF010000001">
    <property type="protein sequence ID" value="MDR6235084.1"/>
    <property type="molecule type" value="Genomic_DNA"/>
</dbReference>
<gene>
    <name evidence="1" type="ORF">QE440_002825</name>
</gene>
<protein>
    <submittedName>
        <fullName evidence="1">Uncharacterized protein</fullName>
    </submittedName>
</protein>
<dbReference type="Proteomes" id="UP001268036">
    <property type="component" value="Unassembled WGS sequence"/>
</dbReference>
<proteinExistence type="predicted"/>